<keyword evidence="5" id="KW-0472">Membrane</keyword>
<evidence type="ECO:0000256" key="3">
    <source>
        <dbReference type="ARBA" id="ARBA00022807"/>
    </source>
</evidence>
<evidence type="ECO:0000256" key="4">
    <source>
        <dbReference type="PIRSR" id="PIRSR605754-1"/>
    </source>
</evidence>
<keyword evidence="2" id="KW-0378">Hydrolase</keyword>
<dbReference type="InterPro" id="IPR042007">
    <property type="entry name" value="Sortase_A"/>
</dbReference>
<keyword evidence="5" id="KW-0812">Transmembrane</keyword>
<evidence type="ECO:0000313" key="6">
    <source>
        <dbReference type="EMBL" id="KEK18144.1"/>
    </source>
</evidence>
<dbReference type="InterPro" id="IPR023365">
    <property type="entry name" value="Sortase_dom-sf"/>
</dbReference>
<gene>
    <name evidence="6" type="ORF">BAMA_07210</name>
</gene>
<comment type="caution">
    <text evidence="6">The sequence shown here is derived from an EMBL/GenBank/DDBJ whole genome shotgun (WGS) entry which is preliminary data.</text>
</comment>
<dbReference type="CDD" id="cd06165">
    <property type="entry name" value="Sortase_A"/>
    <property type="match status" value="1"/>
</dbReference>
<feature type="transmembrane region" description="Helical" evidence="5">
    <location>
        <begin position="6"/>
        <end position="27"/>
    </location>
</feature>
<keyword evidence="3" id="KW-0788">Thiol protease</keyword>
<keyword evidence="5" id="KW-1133">Transmembrane helix</keyword>
<evidence type="ECO:0000256" key="2">
    <source>
        <dbReference type="ARBA" id="ARBA00022801"/>
    </source>
</evidence>
<dbReference type="STRING" id="574376.BAMA_07210"/>
<organism evidence="6 7">
    <name type="scientific">Bacillus manliponensis</name>
    <dbReference type="NCBI Taxonomy" id="574376"/>
    <lineage>
        <taxon>Bacteria</taxon>
        <taxon>Bacillati</taxon>
        <taxon>Bacillota</taxon>
        <taxon>Bacilli</taxon>
        <taxon>Bacillales</taxon>
        <taxon>Bacillaceae</taxon>
        <taxon>Bacillus</taxon>
        <taxon>Bacillus cereus group</taxon>
    </lineage>
</organism>
<feature type="active site" description="Acyl-thioester intermediate" evidence="4">
    <location>
        <position position="187"/>
    </location>
</feature>
<dbReference type="OrthoDB" id="1648028at2"/>
<dbReference type="AlphaFoldDB" id="A0A073JST5"/>
<dbReference type="Gene3D" id="2.40.260.10">
    <property type="entry name" value="Sortase"/>
    <property type="match status" value="1"/>
</dbReference>
<evidence type="ECO:0000256" key="1">
    <source>
        <dbReference type="ARBA" id="ARBA00022670"/>
    </source>
</evidence>
<keyword evidence="1" id="KW-0645">Protease</keyword>
<feature type="active site" description="Proton donor/acceptor" evidence="4">
    <location>
        <position position="126"/>
    </location>
</feature>
<evidence type="ECO:0000313" key="7">
    <source>
        <dbReference type="Proteomes" id="UP000027822"/>
    </source>
</evidence>
<dbReference type="Pfam" id="PF04203">
    <property type="entry name" value="Sortase"/>
    <property type="match status" value="1"/>
</dbReference>
<sequence>MNKRKIYQILALILCIGGLFLIAKPYYDGYQAKKKQQANIEVVNKMKYSKQETKFVDASEIVQPNLADISNAKLDKKSVIGRMVIPSISLELPILNAATEKNLLSGAGAIKEKQEMGKGNYALAGHNMSKKGILFSDISTLNKSDKIYLYDGEYEYEYAVQQVKEVIPSEWEVVEDHGKEEITLITCITIKNNAKRYVVSGDFVQKKKMEK</sequence>
<accession>A0A073JST5</accession>
<dbReference type="GO" id="GO:0006508">
    <property type="term" value="P:proteolysis"/>
    <property type="evidence" value="ECO:0007669"/>
    <property type="project" value="UniProtKB-KW"/>
</dbReference>
<reference evidence="6 7" key="1">
    <citation type="submission" date="2014-06" db="EMBL/GenBank/DDBJ databases">
        <title>Draft genome sequence of Bacillus manliponensis JCM 15802 (MCCC 1A00708).</title>
        <authorList>
            <person name="Lai Q."/>
            <person name="Liu Y."/>
            <person name="Shao Z."/>
        </authorList>
    </citation>
    <scope>NUCLEOTIDE SEQUENCE [LARGE SCALE GENOMIC DNA]</scope>
    <source>
        <strain evidence="6 7">JCM 15802</strain>
    </source>
</reference>
<dbReference type="RefSeq" id="WP_034641795.1">
    <property type="nucleotide sequence ID" value="NZ_CBCSJC010000025.1"/>
</dbReference>
<dbReference type="NCBIfam" id="TIGR01076">
    <property type="entry name" value="sortase_fam"/>
    <property type="match status" value="1"/>
</dbReference>
<proteinExistence type="predicted"/>
<dbReference type="GO" id="GO:0008234">
    <property type="term" value="F:cysteine-type peptidase activity"/>
    <property type="evidence" value="ECO:0007669"/>
    <property type="project" value="UniProtKB-KW"/>
</dbReference>
<protein>
    <submittedName>
        <fullName evidence="6">Peptidase</fullName>
    </submittedName>
</protein>
<dbReference type="EMBL" id="JOTN01000017">
    <property type="protein sequence ID" value="KEK18144.1"/>
    <property type="molecule type" value="Genomic_DNA"/>
</dbReference>
<dbReference type="eggNOG" id="COG3764">
    <property type="taxonomic scope" value="Bacteria"/>
</dbReference>
<dbReference type="SUPFAM" id="SSF63817">
    <property type="entry name" value="Sortase"/>
    <property type="match status" value="1"/>
</dbReference>
<keyword evidence="7" id="KW-1185">Reference proteome</keyword>
<dbReference type="Proteomes" id="UP000027822">
    <property type="component" value="Unassembled WGS sequence"/>
</dbReference>
<dbReference type="InterPro" id="IPR005754">
    <property type="entry name" value="Sortase"/>
</dbReference>
<evidence type="ECO:0000256" key="5">
    <source>
        <dbReference type="SAM" id="Phobius"/>
    </source>
</evidence>
<name>A0A073JST5_9BACI</name>